<dbReference type="Gramene" id="PHT74554">
    <property type="protein sequence ID" value="PHT74554"/>
    <property type="gene ID" value="T459_21831"/>
</dbReference>
<keyword evidence="2" id="KW-1185">Reference proteome</keyword>
<dbReference type="Gene3D" id="2.120.10.80">
    <property type="entry name" value="Kelch-type beta propeller"/>
    <property type="match status" value="1"/>
</dbReference>
<proteinExistence type="predicted"/>
<dbReference type="SUPFAM" id="SSF117281">
    <property type="entry name" value="Kelch motif"/>
    <property type="match status" value="1"/>
</dbReference>
<gene>
    <name evidence="1" type="ORF">T459_21831</name>
</gene>
<evidence type="ECO:0000313" key="1">
    <source>
        <dbReference type="EMBL" id="PHT74554.1"/>
    </source>
</evidence>
<sequence length="144" mass="16383">MKTSTRLLDPLIMVKLGSRIYTNLNVFKHKCSSNPDHPTAWVKVSPRKIPRVSPFVAAVSGGKKLCVVSGYEHYLPKPTTDEEVALSVDNHWNCYDWSKAGEIYDPNTDSWTYLEAPMEPFHDYRATTAALALDKDEILFLRPR</sequence>
<organism evidence="1 2">
    <name type="scientific">Capsicum annuum</name>
    <name type="common">Capsicum pepper</name>
    <dbReference type="NCBI Taxonomy" id="4072"/>
    <lineage>
        <taxon>Eukaryota</taxon>
        <taxon>Viridiplantae</taxon>
        <taxon>Streptophyta</taxon>
        <taxon>Embryophyta</taxon>
        <taxon>Tracheophyta</taxon>
        <taxon>Spermatophyta</taxon>
        <taxon>Magnoliopsida</taxon>
        <taxon>eudicotyledons</taxon>
        <taxon>Gunneridae</taxon>
        <taxon>Pentapetalae</taxon>
        <taxon>asterids</taxon>
        <taxon>lamiids</taxon>
        <taxon>Solanales</taxon>
        <taxon>Solanaceae</taxon>
        <taxon>Solanoideae</taxon>
        <taxon>Capsiceae</taxon>
        <taxon>Capsicum</taxon>
    </lineage>
</organism>
<comment type="caution">
    <text evidence="1">The sequence shown here is derived from an EMBL/GenBank/DDBJ whole genome shotgun (WGS) entry which is preliminary data.</text>
</comment>
<reference evidence="1 2" key="2">
    <citation type="journal article" date="2017" name="Genome Biol.">
        <title>New reference genome sequences of hot pepper reveal the massive evolution of plant disease-resistance genes by retroduplication.</title>
        <authorList>
            <person name="Kim S."/>
            <person name="Park J."/>
            <person name="Yeom S.I."/>
            <person name="Kim Y.M."/>
            <person name="Seo E."/>
            <person name="Kim K.T."/>
            <person name="Kim M.S."/>
            <person name="Lee J.M."/>
            <person name="Cheong K."/>
            <person name="Shin H.S."/>
            <person name="Kim S.B."/>
            <person name="Han K."/>
            <person name="Lee J."/>
            <person name="Park M."/>
            <person name="Lee H.A."/>
            <person name="Lee H.Y."/>
            <person name="Lee Y."/>
            <person name="Oh S."/>
            <person name="Lee J.H."/>
            <person name="Choi E."/>
            <person name="Choi E."/>
            <person name="Lee S.E."/>
            <person name="Jeon J."/>
            <person name="Kim H."/>
            <person name="Choi G."/>
            <person name="Song H."/>
            <person name="Lee J."/>
            <person name="Lee S.C."/>
            <person name="Kwon J.K."/>
            <person name="Lee H.Y."/>
            <person name="Koo N."/>
            <person name="Hong Y."/>
            <person name="Kim R.W."/>
            <person name="Kang W.H."/>
            <person name="Huh J.H."/>
            <person name="Kang B.C."/>
            <person name="Yang T.J."/>
            <person name="Lee Y.H."/>
            <person name="Bennetzen J.L."/>
            <person name="Choi D."/>
        </authorList>
    </citation>
    <scope>NUCLEOTIDE SEQUENCE [LARGE SCALE GENOMIC DNA]</scope>
    <source>
        <strain evidence="2">cv. CM334</strain>
    </source>
</reference>
<protein>
    <submittedName>
        <fullName evidence="1">Uncharacterized protein</fullName>
    </submittedName>
</protein>
<reference evidence="1 2" key="1">
    <citation type="journal article" date="2014" name="Nat. Genet.">
        <title>Genome sequence of the hot pepper provides insights into the evolution of pungency in Capsicum species.</title>
        <authorList>
            <person name="Kim S."/>
            <person name="Park M."/>
            <person name="Yeom S.I."/>
            <person name="Kim Y.M."/>
            <person name="Lee J.M."/>
            <person name="Lee H.A."/>
            <person name="Seo E."/>
            <person name="Choi J."/>
            <person name="Cheong K."/>
            <person name="Kim K.T."/>
            <person name="Jung K."/>
            <person name="Lee G.W."/>
            <person name="Oh S.K."/>
            <person name="Bae C."/>
            <person name="Kim S.B."/>
            <person name="Lee H.Y."/>
            <person name="Kim S.Y."/>
            <person name="Kim M.S."/>
            <person name="Kang B.C."/>
            <person name="Jo Y.D."/>
            <person name="Yang H.B."/>
            <person name="Jeong H.J."/>
            <person name="Kang W.H."/>
            <person name="Kwon J.K."/>
            <person name="Shin C."/>
            <person name="Lim J.Y."/>
            <person name="Park J.H."/>
            <person name="Huh J.H."/>
            <person name="Kim J.S."/>
            <person name="Kim B.D."/>
            <person name="Cohen O."/>
            <person name="Paran I."/>
            <person name="Suh M.C."/>
            <person name="Lee S.B."/>
            <person name="Kim Y.K."/>
            <person name="Shin Y."/>
            <person name="Noh S.J."/>
            <person name="Park J."/>
            <person name="Seo Y.S."/>
            <person name="Kwon S.Y."/>
            <person name="Kim H.A."/>
            <person name="Park J.M."/>
            <person name="Kim H.J."/>
            <person name="Choi S.B."/>
            <person name="Bosland P.W."/>
            <person name="Reeves G."/>
            <person name="Jo S.H."/>
            <person name="Lee B.W."/>
            <person name="Cho H.T."/>
            <person name="Choi H.S."/>
            <person name="Lee M.S."/>
            <person name="Yu Y."/>
            <person name="Do Choi Y."/>
            <person name="Park B.S."/>
            <person name="van Deynze A."/>
            <person name="Ashrafi H."/>
            <person name="Hill T."/>
            <person name="Kim W.T."/>
            <person name="Pai H.S."/>
            <person name="Ahn H.K."/>
            <person name="Yeam I."/>
            <person name="Giovannoni J.J."/>
            <person name="Rose J.K."/>
            <person name="Sorensen I."/>
            <person name="Lee S.J."/>
            <person name="Kim R.W."/>
            <person name="Choi I.Y."/>
            <person name="Choi B.S."/>
            <person name="Lim J.S."/>
            <person name="Lee Y.H."/>
            <person name="Choi D."/>
        </authorList>
    </citation>
    <scope>NUCLEOTIDE SEQUENCE [LARGE SCALE GENOMIC DNA]</scope>
    <source>
        <strain evidence="2">cv. CM334</strain>
    </source>
</reference>
<dbReference type="InterPro" id="IPR015915">
    <property type="entry name" value="Kelch-typ_b-propeller"/>
</dbReference>
<evidence type="ECO:0000313" key="2">
    <source>
        <dbReference type="Proteomes" id="UP000222542"/>
    </source>
</evidence>
<dbReference type="EMBL" id="AYRZ02000008">
    <property type="protein sequence ID" value="PHT74554.1"/>
    <property type="molecule type" value="Genomic_DNA"/>
</dbReference>
<dbReference type="Proteomes" id="UP000222542">
    <property type="component" value="Unassembled WGS sequence"/>
</dbReference>
<name>A0A2G2YXT3_CAPAN</name>
<dbReference type="AlphaFoldDB" id="A0A2G2YXT3"/>
<accession>A0A2G2YXT3</accession>